<dbReference type="GO" id="GO:0005975">
    <property type="term" value="P:carbohydrate metabolic process"/>
    <property type="evidence" value="ECO:0007669"/>
    <property type="project" value="InterPro"/>
</dbReference>
<dbReference type="Gene3D" id="2.70.98.50">
    <property type="entry name" value="putative glycoside hydrolase family protein from bacillus halodurans"/>
    <property type="match status" value="1"/>
</dbReference>
<keyword evidence="3" id="KW-0378">Hydrolase</keyword>
<sequence length="539" mass="60380">MQAAVYLKHRMKVVMVFSKVNSDLKPYGGRSASYHLAAKPLTVIVAISCVLFMMVVSNVSASNKPVCKRSDDLSFYFNQAGQDWESETLPIGNGAMGASVLGGVSVETIQFSEKTLWTGGPGSKQGYDFGIASHSESYPERIKAVQKRLKQETKLTPELVANKLGRASSGYGSYQSFANIQLEFSHNPAQISAYKRSLNIKNAIAAVEYDYQHTHFKREYFVSYPDQVIAVKLSSDKAKQIDVSLDLDIANNRTVHKTIKRLPHSLNRDVVLMTASGKLLDNQLAYSTNMAVIAAGGAVSMTTQKISVSGADSVWLVVSAGTDYALNYPSYRGKLEQEKLIQRVSDAVDLGYEQLKKRHIDDYQSLFNRVALTLNHCLPQQPIDQLLAHYKANTLLAKERRALEALYYQFGRYLLIASSRKGSLPANLQGVWNNYEQAPWNSDYHININLQMNYWLADATNLSELNTPLFDFIDALIAPGELSAKRIFSVDGWVLFLNTNIWGFSGLIDWPTAFWQPEGAAWIALHYYDHYLYNQDPLF</sequence>
<dbReference type="Pfam" id="PF22124">
    <property type="entry name" value="Glyco_hydro_95_cat"/>
    <property type="match status" value="1"/>
</dbReference>
<feature type="domain" description="Glycosyl hydrolase family 95 catalytic" evidence="2">
    <location>
        <begin position="351"/>
        <end position="537"/>
    </location>
</feature>
<evidence type="ECO:0000259" key="1">
    <source>
        <dbReference type="Pfam" id="PF14498"/>
    </source>
</evidence>
<dbReference type="PANTHER" id="PTHR31084">
    <property type="entry name" value="ALPHA-L-FUCOSIDASE 2"/>
    <property type="match status" value="1"/>
</dbReference>
<feature type="non-terminal residue" evidence="3">
    <location>
        <position position="539"/>
    </location>
</feature>
<comment type="caution">
    <text evidence="3">The sequence shown here is derived from an EMBL/GenBank/DDBJ whole genome shotgun (WGS) entry which is preliminary data.</text>
</comment>
<feature type="domain" description="Glycosyl hydrolase family 95 N-terminal" evidence="1">
    <location>
        <begin position="77"/>
        <end position="325"/>
    </location>
</feature>
<dbReference type="InterPro" id="IPR054363">
    <property type="entry name" value="GH95_cat"/>
</dbReference>
<dbReference type="Proteomes" id="UP000886188">
    <property type="component" value="Unassembled WGS sequence"/>
</dbReference>
<dbReference type="Pfam" id="PF14498">
    <property type="entry name" value="Glyco_hyd_65N_2"/>
    <property type="match status" value="1"/>
</dbReference>
<evidence type="ECO:0000259" key="2">
    <source>
        <dbReference type="Pfam" id="PF22124"/>
    </source>
</evidence>
<dbReference type="AlphaFoldDB" id="A0A7V1D086"/>
<accession>A0A7V1D086</accession>
<dbReference type="SUPFAM" id="SSF48208">
    <property type="entry name" value="Six-hairpin glycosidases"/>
    <property type="match status" value="1"/>
</dbReference>
<evidence type="ECO:0000313" key="3">
    <source>
        <dbReference type="EMBL" id="HEA17489.1"/>
    </source>
</evidence>
<name>A0A7V1D086_9GAMM</name>
<dbReference type="EMBL" id="DRGM01000144">
    <property type="protein sequence ID" value="HEA17489.1"/>
    <property type="molecule type" value="Genomic_DNA"/>
</dbReference>
<protein>
    <submittedName>
        <fullName evidence="3">Glycoside hydrolase family 95 protein</fullName>
    </submittedName>
</protein>
<proteinExistence type="predicted"/>
<reference evidence="3" key="1">
    <citation type="journal article" date="2020" name="mSystems">
        <title>Genome- and Community-Level Interaction Insights into Carbon Utilization and Element Cycling Functions of Hydrothermarchaeota in Hydrothermal Sediment.</title>
        <authorList>
            <person name="Zhou Z."/>
            <person name="Liu Y."/>
            <person name="Xu W."/>
            <person name="Pan J."/>
            <person name="Luo Z.H."/>
            <person name="Li M."/>
        </authorList>
    </citation>
    <scope>NUCLEOTIDE SEQUENCE [LARGE SCALE GENOMIC DNA]</scope>
    <source>
        <strain evidence="3">HyVt-346</strain>
    </source>
</reference>
<organism evidence="3">
    <name type="scientific">Pseudoalteromonas prydzensis</name>
    <dbReference type="NCBI Taxonomy" id="182141"/>
    <lineage>
        <taxon>Bacteria</taxon>
        <taxon>Pseudomonadati</taxon>
        <taxon>Pseudomonadota</taxon>
        <taxon>Gammaproteobacteria</taxon>
        <taxon>Alteromonadales</taxon>
        <taxon>Pseudoalteromonadaceae</taxon>
        <taxon>Pseudoalteromonas</taxon>
    </lineage>
</organism>
<dbReference type="InterPro" id="IPR027414">
    <property type="entry name" value="GH95_N_dom"/>
</dbReference>
<dbReference type="GO" id="GO:0004560">
    <property type="term" value="F:alpha-L-fucosidase activity"/>
    <property type="evidence" value="ECO:0007669"/>
    <property type="project" value="TreeGrafter"/>
</dbReference>
<dbReference type="InterPro" id="IPR008928">
    <property type="entry name" value="6-hairpin_glycosidase_sf"/>
</dbReference>
<gene>
    <name evidence="3" type="ORF">ENH88_13805</name>
</gene>
<dbReference type="PANTHER" id="PTHR31084:SF19">
    <property type="entry name" value="GLYCOSYL HYDROLASE FAMILY 95 N-TERMINAL DOMAIN-CONTAINING PROTEIN"/>
    <property type="match status" value="1"/>
</dbReference>